<organism evidence="9 11">
    <name type="scientific">Plasmodiophora brassicae</name>
    <name type="common">Clubroot disease agent</name>
    <dbReference type="NCBI Taxonomy" id="37360"/>
    <lineage>
        <taxon>Eukaryota</taxon>
        <taxon>Sar</taxon>
        <taxon>Rhizaria</taxon>
        <taxon>Endomyxa</taxon>
        <taxon>Phytomyxea</taxon>
        <taxon>Plasmodiophorida</taxon>
        <taxon>Plasmodiophoridae</taxon>
        <taxon>Plasmodiophora</taxon>
    </lineage>
</organism>
<dbReference type="Gene3D" id="2.130.10.10">
    <property type="entry name" value="YVTN repeat-like/Quinoprotein amine dehydrogenase"/>
    <property type="match status" value="1"/>
</dbReference>
<dbReference type="EMBL" id="OVEO01000006">
    <property type="protein sequence ID" value="SPQ96658.1"/>
    <property type="molecule type" value="Genomic_DNA"/>
</dbReference>
<dbReference type="SUPFAM" id="SSF50978">
    <property type="entry name" value="WD40 repeat-like"/>
    <property type="match status" value="1"/>
</dbReference>
<dbReference type="EMBL" id="CDSF01000001">
    <property type="protein sequence ID" value="CEO94305.1"/>
    <property type="molecule type" value="Genomic_DNA"/>
</dbReference>
<keyword evidence="11" id="KW-1185">Reference proteome</keyword>
<reference evidence="10 12" key="2">
    <citation type="submission" date="2018-03" db="EMBL/GenBank/DDBJ databases">
        <authorList>
            <person name="Fogelqvist J."/>
        </authorList>
    </citation>
    <scope>NUCLEOTIDE SEQUENCE [LARGE SCALE GENOMIC DNA]</scope>
</reference>
<protein>
    <recommendedName>
        <fullName evidence="8">BING4 C-terminal domain-containing protein</fullName>
    </recommendedName>
</protein>
<evidence type="ECO:0000313" key="11">
    <source>
        <dbReference type="Proteomes" id="UP000039324"/>
    </source>
</evidence>
<feature type="compositionally biased region" description="Basic and acidic residues" evidence="7">
    <location>
        <begin position="524"/>
        <end position="538"/>
    </location>
</feature>
<evidence type="ECO:0000256" key="7">
    <source>
        <dbReference type="SAM" id="MobiDB-lite"/>
    </source>
</evidence>
<sequence>MGADAEVISFREECVTELRPGRPAPKKRERLPPLSKQDRIARKAVAQKYAYGDAITRKDIRAVPNKKLKRTLLTQESLARSVHEKAVRAELLLTEQPGFIETEGLEKSYRIRQADLVACLDRQNADKVFDLSLDLGPYSIDYSRNGNHLLLGGRKGHIALMDWNSFKLESEIFVNETVRDVKFLHNHTMHAVAQKKYVYIYDNKGIEIHCLRNHIDVNRIDFLPYHFLLLSIGKSGYLKYQDVSTGAIVCEHRTRKGPSDVLAHNPTNAVVHVGHSKGVVTLWTPNITTPVVTMLCHKGPVQAVAIGRDGYTMATSGSEGRVAIWDLRTYGLVKEWRTFAPAHSIDISQSGLMALGVNSELQILKDNALYMTHQIHGSHVDRVRFCPHNDVLGIGHSSGFSSIVVPGSGEANYDAFEANPFETKAQRREVEVKRLLDKLQPDMITLDKSVVGTVRPAKSTTIAREESSSDDDEGGPSTHKLKLKNKRRGRSASSKKWALRKLKAAEAKGSAPSNPAGTQAPAPSHDETHVEHVLDRFK</sequence>
<dbReference type="AlphaFoldDB" id="A0A0G4IGS4"/>
<dbReference type="InterPro" id="IPR012952">
    <property type="entry name" value="BING4_C_dom"/>
</dbReference>
<keyword evidence="3 6" id="KW-0853">WD repeat</keyword>
<evidence type="ECO:0000313" key="10">
    <source>
        <dbReference type="EMBL" id="SPQ96658.1"/>
    </source>
</evidence>
<evidence type="ECO:0000313" key="12">
    <source>
        <dbReference type="Proteomes" id="UP000290189"/>
    </source>
</evidence>
<feature type="compositionally biased region" description="Basic residues" evidence="7">
    <location>
        <begin position="479"/>
        <end position="490"/>
    </location>
</feature>
<dbReference type="PANTHER" id="PTHR14085:SF3">
    <property type="entry name" value="WD REPEAT-CONTAINING PROTEIN 46"/>
    <property type="match status" value="1"/>
</dbReference>
<evidence type="ECO:0000256" key="3">
    <source>
        <dbReference type="ARBA" id="ARBA00022574"/>
    </source>
</evidence>
<gene>
    <name evidence="9" type="ORF">PBRA_000090</name>
    <name evidence="10" type="ORF">PLBR_LOCUS3873</name>
</gene>
<evidence type="ECO:0000313" key="9">
    <source>
        <dbReference type="EMBL" id="CEO94305.1"/>
    </source>
</evidence>
<dbReference type="PROSITE" id="PS50294">
    <property type="entry name" value="WD_REPEATS_REGION"/>
    <property type="match status" value="1"/>
</dbReference>
<keyword evidence="10" id="KW-0496">Mitochondrion</keyword>
<evidence type="ECO:0000256" key="6">
    <source>
        <dbReference type="PROSITE-ProRule" id="PRU00221"/>
    </source>
</evidence>
<evidence type="ECO:0000256" key="4">
    <source>
        <dbReference type="ARBA" id="ARBA00022737"/>
    </source>
</evidence>
<reference evidence="9 11" key="1">
    <citation type="submission" date="2015-02" db="EMBL/GenBank/DDBJ databases">
        <authorList>
            <person name="Chooi Y.-H."/>
        </authorList>
    </citation>
    <scope>NUCLEOTIDE SEQUENCE [LARGE SCALE GENOMIC DNA]</scope>
    <source>
        <strain evidence="9">E3</strain>
    </source>
</reference>
<dbReference type="GO" id="GO:0030686">
    <property type="term" value="C:90S preribosome"/>
    <property type="evidence" value="ECO:0007669"/>
    <property type="project" value="TreeGrafter"/>
</dbReference>
<name>A0A0G4IGS4_PLABS</name>
<evidence type="ECO:0000256" key="1">
    <source>
        <dbReference type="ARBA" id="ARBA00004604"/>
    </source>
</evidence>
<dbReference type="OrthoDB" id="10251154at2759"/>
<dbReference type="PANTHER" id="PTHR14085">
    <property type="entry name" value="WD-REPEAT PROTEIN BING4"/>
    <property type="match status" value="1"/>
</dbReference>
<proteinExistence type="predicted"/>
<dbReference type="InterPro" id="IPR036322">
    <property type="entry name" value="WD40_repeat_dom_sf"/>
</dbReference>
<dbReference type="InterPro" id="IPR015943">
    <property type="entry name" value="WD40/YVTN_repeat-like_dom_sf"/>
</dbReference>
<evidence type="ECO:0000256" key="2">
    <source>
        <dbReference type="ARBA" id="ARBA00022552"/>
    </source>
</evidence>
<feature type="repeat" description="WD" evidence="6">
    <location>
        <begin position="294"/>
        <end position="335"/>
    </location>
</feature>
<dbReference type="Proteomes" id="UP000039324">
    <property type="component" value="Unassembled WGS sequence"/>
</dbReference>
<keyword evidence="4" id="KW-0677">Repeat</keyword>
<dbReference type="InterPro" id="IPR001680">
    <property type="entry name" value="WD40_rpt"/>
</dbReference>
<dbReference type="Proteomes" id="UP000290189">
    <property type="component" value="Unassembled WGS sequence"/>
</dbReference>
<dbReference type="PROSITE" id="PS50082">
    <property type="entry name" value="WD_REPEATS_2"/>
    <property type="match status" value="1"/>
</dbReference>
<dbReference type="FunFam" id="2.130.10.10:FF:000378">
    <property type="entry name" value="U3 small nucleolar RNA-associated protein 7"/>
    <property type="match status" value="1"/>
</dbReference>
<keyword evidence="2" id="KW-0698">rRNA processing</keyword>
<evidence type="ECO:0000256" key="5">
    <source>
        <dbReference type="ARBA" id="ARBA00023242"/>
    </source>
</evidence>
<dbReference type="OMA" id="EFLPYHW"/>
<dbReference type="Pfam" id="PF08149">
    <property type="entry name" value="BING4CT"/>
    <property type="match status" value="1"/>
</dbReference>
<dbReference type="SMART" id="SM00320">
    <property type="entry name" value="WD40"/>
    <property type="match status" value="4"/>
</dbReference>
<dbReference type="Pfam" id="PF00400">
    <property type="entry name" value="WD40"/>
    <property type="match status" value="1"/>
</dbReference>
<geneLocation type="mitochondrion" evidence="10"/>
<dbReference type="STRING" id="37360.A0A0G4IGS4"/>
<comment type="subcellular location">
    <subcellularLocation>
        <location evidence="1">Nucleus</location>
        <location evidence="1">Nucleolus</location>
    </subcellularLocation>
</comment>
<accession>A0A0G4IGS4</accession>
<dbReference type="SMART" id="SM01033">
    <property type="entry name" value="BING4CT"/>
    <property type="match status" value="1"/>
</dbReference>
<dbReference type="InterPro" id="IPR040315">
    <property type="entry name" value="WDR46/Utp7"/>
</dbReference>
<feature type="domain" description="BING4 C-terminal" evidence="8">
    <location>
        <begin position="369"/>
        <end position="448"/>
    </location>
</feature>
<feature type="region of interest" description="Disordered" evidence="7">
    <location>
        <begin position="455"/>
        <end position="538"/>
    </location>
</feature>
<dbReference type="GO" id="GO:0032040">
    <property type="term" value="C:small-subunit processome"/>
    <property type="evidence" value="ECO:0007669"/>
    <property type="project" value="TreeGrafter"/>
</dbReference>
<dbReference type="GO" id="GO:0000462">
    <property type="term" value="P:maturation of SSU-rRNA from tricistronic rRNA transcript (SSU-rRNA, 5.8S rRNA, LSU-rRNA)"/>
    <property type="evidence" value="ECO:0007669"/>
    <property type="project" value="TreeGrafter"/>
</dbReference>
<evidence type="ECO:0000259" key="8">
    <source>
        <dbReference type="SMART" id="SM01033"/>
    </source>
</evidence>
<keyword evidence="5" id="KW-0539">Nucleus</keyword>